<keyword evidence="3" id="KW-1185">Reference proteome</keyword>
<gene>
    <name evidence="2" type="ORF">Ahy_A10g049466</name>
</gene>
<keyword evidence="1" id="KW-0812">Transmembrane</keyword>
<feature type="transmembrane region" description="Helical" evidence="1">
    <location>
        <begin position="12"/>
        <end position="29"/>
    </location>
</feature>
<reference evidence="2 3" key="1">
    <citation type="submission" date="2019-01" db="EMBL/GenBank/DDBJ databases">
        <title>Sequencing of cultivated peanut Arachis hypogaea provides insights into genome evolution and oil improvement.</title>
        <authorList>
            <person name="Chen X."/>
        </authorList>
    </citation>
    <scope>NUCLEOTIDE SEQUENCE [LARGE SCALE GENOMIC DNA]</scope>
    <source>
        <strain evidence="3">cv. Fuhuasheng</strain>
        <tissue evidence="2">Leaves</tissue>
    </source>
</reference>
<organism evidence="2 3">
    <name type="scientific">Arachis hypogaea</name>
    <name type="common">Peanut</name>
    <dbReference type="NCBI Taxonomy" id="3818"/>
    <lineage>
        <taxon>Eukaryota</taxon>
        <taxon>Viridiplantae</taxon>
        <taxon>Streptophyta</taxon>
        <taxon>Embryophyta</taxon>
        <taxon>Tracheophyta</taxon>
        <taxon>Spermatophyta</taxon>
        <taxon>Magnoliopsida</taxon>
        <taxon>eudicotyledons</taxon>
        <taxon>Gunneridae</taxon>
        <taxon>Pentapetalae</taxon>
        <taxon>rosids</taxon>
        <taxon>fabids</taxon>
        <taxon>Fabales</taxon>
        <taxon>Fabaceae</taxon>
        <taxon>Papilionoideae</taxon>
        <taxon>50 kb inversion clade</taxon>
        <taxon>dalbergioids sensu lato</taxon>
        <taxon>Dalbergieae</taxon>
        <taxon>Pterocarpus clade</taxon>
        <taxon>Arachis</taxon>
    </lineage>
</organism>
<accession>A0A445B776</accession>
<proteinExistence type="predicted"/>
<feature type="transmembrane region" description="Helical" evidence="1">
    <location>
        <begin position="142"/>
        <end position="162"/>
    </location>
</feature>
<evidence type="ECO:0000313" key="2">
    <source>
        <dbReference type="EMBL" id="RYR34526.1"/>
    </source>
</evidence>
<keyword evidence="1" id="KW-1133">Transmembrane helix</keyword>
<name>A0A445B776_ARAHY</name>
<comment type="caution">
    <text evidence="2">The sequence shown here is derived from an EMBL/GenBank/DDBJ whole genome shotgun (WGS) entry which is preliminary data.</text>
</comment>
<keyword evidence="1" id="KW-0472">Membrane</keyword>
<dbReference type="EMBL" id="SDMP01000010">
    <property type="protein sequence ID" value="RYR34526.1"/>
    <property type="molecule type" value="Genomic_DNA"/>
</dbReference>
<evidence type="ECO:0000313" key="3">
    <source>
        <dbReference type="Proteomes" id="UP000289738"/>
    </source>
</evidence>
<feature type="transmembrane region" description="Helical" evidence="1">
    <location>
        <begin position="182"/>
        <end position="206"/>
    </location>
</feature>
<sequence>MPLPVNPENSTHYLVVIIAMEMLVIRWTSTYTQKESNIAPLLSWAYMFLSDLFKEVGCVARSTFIGGPFVFIGPSPYLLRLGYEQCPCLSAFLCRGRVKAFCAFCRGHRTKFVGMFDLFKFWNVGTLMLSGRLHGRYSLRSARIFSFLNFCNLFVFVVERSVHGIPFSRSSIRLVSSPRSSWILLSNLHETYLLLGLHFLVVGFGVKRLRGRQELFAKI</sequence>
<protein>
    <submittedName>
        <fullName evidence="2">Uncharacterized protein</fullName>
    </submittedName>
</protein>
<dbReference type="Proteomes" id="UP000289738">
    <property type="component" value="Chromosome A10"/>
</dbReference>
<dbReference type="AlphaFoldDB" id="A0A445B776"/>
<evidence type="ECO:0000256" key="1">
    <source>
        <dbReference type="SAM" id="Phobius"/>
    </source>
</evidence>